<dbReference type="InterPro" id="IPR051800">
    <property type="entry name" value="PqiA-PqiB_transport"/>
</dbReference>
<evidence type="ECO:0000313" key="11">
    <source>
        <dbReference type="Proteomes" id="UP000318431"/>
    </source>
</evidence>
<feature type="transmembrane region" description="Helical" evidence="8">
    <location>
        <begin position="66"/>
        <end position="86"/>
    </location>
</feature>
<gene>
    <name evidence="10" type="ORF">IP91_04114</name>
</gene>
<feature type="domain" description="Mce/MlaD" evidence="9">
    <location>
        <begin position="336"/>
        <end position="435"/>
    </location>
</feature>
<sequence>MPEQDGIRPTAPSLDELSNPAPSPAPSPAPNAAPNPAPNHAPVPPSARSSVPRPAIDRPSRWLPSLIWLIPVLAALIGAWQVAVWLGNRGPTITVSFSTGDGLEAGKTKVKFRDVDIGQVVAVRLGQDAGRVEAEIEMAKEARRFAAKDSRFWVVRPQIGAGGVTGLNTLLSGAYIGAAPGASEDSSDSFTGLEAPPAVPYGLKGREYRLHADSLGSLAPGSPVYYRRVKVGQIASIALDASGQGIDMSAFVEDKFTGLVGQDTRWWHASGVDLRLDANGLKLNTQSLAALATGGIAFEAVDGRKPAVPAAAGTRFVLAEDRAAALRAPDGPAVSAVLYFDGSLRGLVVGAPVDFRGIALGEVRSIGVEFDRQRRKLSMPVTVDLYPGRLGESFLETLNSNTGGDALGQMVARGLRGQLKSGNLLTGQLYVALDFHPNAPKAALAMRDGQLVFPTVPGQLDELQTQVANIARKLDKIPFDEIGNNLNKTLVQANALIARLDGQVLPEMRDALTAAKQTFASAETLLSQDAPLQSDLRRALTEVTDTMEKLNDLADYLERHPESLIRGKPQEKKK</sequence>
<comment type="caution">
    <text evidence="10">The sequence shown here is derived from an EMBL/GenBank/DDBJ whole genome shotgun (WGS) entry which is preliminary data.</text>
</comment>
<keyword evidence="2" id="KW-1003">Cell membrane</keyword>
<dbReference type="EMBL" id="VLLB01000008">
    <property type="protein sequence ID" value="TWI62593.1"/>
    <property type="molecule type" value="Genomic_DNA"/>
</dbReference>
<reference evidence="10 11" key="1">
    <citation type="journal article" date="2015" name="Stand. Genomic Sci.">
        <title>Genomic Encyclopedia of Bacterial and Archaeal Type Strains, Phase III: the genomes of soil and plant-associated and newly described type strains.</title>
        <authorList>
            <person name="Whitman W.B."/>
            <person name="Woyke T."/>
            <person name="Klenk H.P."/>
            <person name="Zhou Y."/>
            <person name="Lilburn T.G."/>
            <person name="Beck B.J."/>
            <person name="De Vos P."/>
            <person name="Vandamme P."/>
            <person name="Eisen J.A."/>
            <person name="Garrity G."/>
            <person name="Hugenholtz P."/>
            <person name="Kyrpides N.C."/>
        </authorList>
    </citation>
    <scope>NUCLEOTIDE SEQUENCE [LARGE SCALE GENOMIC DNA]</scope>
    <source>
        <strain evidence="10 11">CGMCC 1.10822</strain>
    </source>
</reference>
<dbReference type="PANTHER" id="PTHR30462">
    <property type="entry name" value="INTERMEMBRANE TRANSPORT PROTEIN PQIB-RELATED"/>
    <property type="match status" value="1"/>
</dbReference>
<organism evidence="10 11">
    <name type="scientific">Pseudoduganella lurida</name>
    <dbReference type="NCBI Taxonomy" id="1036180"/>
    <lineage>
        <taxon>Bacteria</taxon>
        <taxon>Pseudomonadati</taxon>
        <taxon>Pseudomonadota</taxon>
        <taxon>Betaproteobacteria</taxon>
        <taxon>Burkholderiales</taxon>
        <taxon>Oxalobacteraceae</taxon>
        <taxon>Telluria group</taxon>
        <taxon>Pseudoduganella</taxon>
    </lineage>
</organism>
<evidence type="ECO:0000256" key="7">
    <source>
        <dbReference type="SAM" id="MobiDB-lite"/>
    </source>
</evidence>
<evidence type="ECO:0000256" key="2">
    <source>
        <dbReference type="ARBA" id="ARBA00022475"/>
    </source>
</evidence>
<feature type="domain" description="Mce/MlaD" evidence="9">
    <location>
        <begin position="89"/>
        <end position="181"/>
    </location>
</feature>
<feature type="domain" description="Mce/MlaD" evidence="9">
    <location>
        <begin position="205"/>
        <end position="263"/>
    </location>
</feature>
<feature type="compositionally biased region" description="Pro residues" evidence="7">
    <location>
        <begin position="21"/>
        <end position="45"/>
    </location>
</feature>
<proteinExistence type="predicted"/>
<feature type="region of interest" description="Disordered" evidence="7">
    <location>
        <begin position="1"/>
        <end position="53"/>
    </location>
</feature>
<accession>A0A562R184</accession>
<keyword evidence="5 8" id="KW-1133">Transmembrane helix</keyword>
<keyword evidence="4 8" id="KW-0812">Transmembrane</keyword>
<dbReference type="InterPro" id="IPR003399">
    <property type="entry name" value="Mce/MlaD"/>
</dbReference>
<protein>
    <submittedName>
        <fullName evidence="10">Paraquat-inducible protein B</fullName>
    </submittedName>
</protein>
<dbReference type="AlphaFoldDB" id="A0A562R184"/>
<comment type="subcellular location">
    <subcellularLocation>
        <location evidence="1">Cell inner membrane</location>
    </subcellularLocation>
</comment>
<evidence type="ECO:0000259" key="9">
    <source>
        <dbReference type="Pfam" id="PF02470"/>
    </source>
</evidence>
<dbReference type="PANTHER" id="PTHR30462:SF0">
    <property type="entry name" value="INTERMEMBRANE TRANSPORT PROTEIN YEBT"/>
    <property type="match status" value="1"/>
</dbReference>
<dbReference type="Pfam" id="PF02470">
    <property type="entry name" value="MlaD"/>
    <property type="match status" value="3"/>
</dbReference>
<dbReference type="Proteomes" id="UP000318431">
    <property type="component" value="Unassembled WGS sequence"/>
</dbReference>
<evidence type="ECO:0000256" key="6">
    <source>
        <dbReference type="ARBA" id="ARBA00023136"/>
    </source>
</evidence>
<evidence type="ECO:0000313" key="10">
    <source>
        <dbReference type="EMBL" id="TWI62593.1"/>
    </source>
</evidence>
<evidence type="ECO:0000256" key="1">
    <source>
        <dbReference type="ARBA" id="ARBA00004533"/>
    </source>
</evidence>
<dbReference type="RefSeq" id="WP_145651455.1">
    <property type="nucleotide sequence ID" value="NZ_VLLB01000008.1"/>
</dbReference>
<keyword evidence="3" id="KW-0997">Cell inner membrane</keyword>
<keyword evidence="11" id="KW-1185">Reference proteome</keyword>
<keyword evidence="6 8" id="KW-0472">Membrane</keyword>
<evidence type="ECO:0000256" key="8">
    <source>
        <dbReference type="SAM" id="Phobius"/>
    </source>
</evidence>
<dbReference type="GO" id="GO:0005886">
    <property type="term" value="C:plasma membrane"/>
    <property type="evidence" value="ECO:0007669"/>
    <property type="project" value="UniProtKB-SubCell"/>
</dbReference>
<name>A0A562R184_9BURK</name>
<evidence type="ECO:0000256" key="4">
    <source>
        <dbReference type="ARBA" id="ARBA00022692"/>
    </source>
</evidence>
<evidence type="ECO:0000256" key="5">
    <source>
        <dbReference type="ARBA" id="ARBA00022989"/>
    </source>
</evidence>
<evidence type="ECO:0000256" key="3">
    <source>
        <dbReference type="ARBA" id="ARBA00022519"/>
    </source>
</evidence>
<dbReference type="OrthoDB" id="9806984at2"/>